<dbReference type="SUPFAM" id="SSF46689">
    <property type="entry name" value="Homeodomain-like"/>
    <property type="match status" value="1"/>
</dbReference>
<dbReference type="InterPro" id="IPR036271">
    <property type="entry name" value="Tet_transcr_reg_TetR-rel_C_sf"/>
</dbReference>
<dbReference type="PROSITE" id="PS50977">
    <property type="entry name" value="HTH_TETR_2"/>
    <property type="match status" value="1"/>
</dbReference>
<dbReference type="EMBL" id="JAUEPH010000002">
    <property type="protein sequence ID" value="MDN3203694.1"/>
    <property type="molecule type" value="Genomic_DNA"/>
</dbReference>
<dbReference type="InterPro" id="IPR009057">
    <property type="entry name" value="Homeodomain-like_sf"/>
</dbReference>
<evidence type="ECO:0000256" key="2">
    <source>
        <dbReference type="PROSITE-ProRule" id="PRU00335"/>
    </source>
</evidence>
<reference evidence="4" key="1">
    <citation type="submission" date="2023-06" db="EMBL/GenBank/DDBJ databases">
        <title>Robiginitalea aurantiacus sp. nov. and Algoriphagus sediminis sp. nov., isolated from coastal sediment.</title>
        <authorList>
            <person name="Zhou Z.Y."/>
            <person name="An J."/>
            <person name="Jia Y.W."/>
            <person name="Du Z.J."/>
        </authorList>
    </citation>
    <scope>NUCLEOTIDE SEQUENCE</scope>
    <source>
        <strain evidence="4">C2-7</strain>
    </source>
</reference>
<organism evidence="4 5">
    <name type="scientific">Algoriphagus sediminis</name>
    <dbReference type="NCBI Taxonomy" id="3057113"/>
    <lineage>
        <taxon>Bacteria</taxon>
        <taxon>Pseudomonadati</taxon>
        <taxon>Bacteroidota</taxon>
        <taxon>Cytophagia</taxon>
        <taxon>Cytophagales</taxon>
        <taxon>Cyclobacteriaceae</taxon>
        <taxon>Algoriphagus</taxon>
    </lineage>
</organism>
<dbReference type="Proteomes" id="UP001171916">
    <property type="component" value="Unassembled WGS sequence"/>
</dbReference>
<evidence type="ECO:0000259" key="3">
    <source>
        <dbReference type="PROSITE" id="PS50977"/>
    </source>
</evidence>
<keyword evidence="1 2" id="KW-0238">DNA-binding</keyword>
<dbReference type="Gene3D" id="1.10.357.10">
    <property type="entry name" value="Tetracycline Repressor, domain 2"/>
    <property type="match status" value="1"/>
</dbReference>
<dbReference type="Pfam" id="PF00440">
    <property type="entry name" value="TetR_N"/>
    <property type="match status" value="1"/>
</dbReference>
<evidence type="ECO:0000256" key="1">
    <source>
        <dbReference type="ARBA" id="ARBA00023125"/>
    </source>
</evidence>
<dbReference type="PRINTS" id="PR00455">
    <property type="entry name" value="HTHTETR"/>
</dbReference>
<evidence type="ECO:0000313" key="5">
    <source>
        <dbReference type="Proteomes" id="UP001171916"/>
    </source>
</evidence>
<proteinExistence type="predicted"/>
<dbReference type="InterPro" id="IPR050624">
    <property type="entry name" value="HTH-type_Tx_Regulator"/>
</dbReference>
<name>A0ABT7YB02_9BACT</name>
<keyword evidence="5" id="KW-1185">Reference proteome</keyword>
<dbReference type="PANTHER" id="PTHR43479:SF11">
    <property type="entry name" value="ACREF_ENVCD OPERON REPRESSOR-RELATED"/>
    <property type="match status" value="1"/>
</dbReference>
<evidence type="ECO:0000313" key="4">
    <source>
        <dbReference type="EMBL" id="MDN3203694.1"/>
    </source>
</evidence>
<gene>
    <name evidence="4" type="ORF">QVH07_06020</name>
</gene>
<feature type="domain" description="HTH tetR-type" evidence="3">
    <location>
        <begin position="5"/>
        <end position="65"/>
    </location>
</feature>
<dbReference type="RefSeq" id="WP_289999253.1">
    <property type="nucleotide sequence ID" value="NZ_JAUEPH010000002.1"/>
</dbReference>
<accession>A0ABT7YB02</accession>
<feature type="DNA-binding region" description="H-T-H motif" evidence="2">
    <location>
        <begin position="28"/>
        <end position="47"/>
    </location>
</feature>
<comment type="caution">
    <text evidence="4">The sequence shown here is derived from an EMBL/GenBank/DDBJ whole genome shotgun (WGS) entry which is preliminary data.</text>
</comment>
<dbReference type="InterPro" id="IPR001647">
    <property type="entry name" value="HTH_TetR"/>
</dbReference>
<sequence length="231" mass="26543">MPSEKNKEKVILEAAASLFTSKGYQATRMEDVAKEAGISKGLTYFYFKNKEDLYLALTRRAFDQFKEVFKEVIRKKGQSGLDQVCDLFTSVSSFAKANQVYFDSIVDFLDLLKKYNDPSKRDSIHPRILESEQFQKLLETHHDPAKLGIRMISQGIKDGSIRPELQPEITFYAIWSMMIGYEKLRGPIGYEEKEIKINDENWEKGYLKLIKDMLKGTVQASKPVTVQGSLF</sequence>
<dbReference type="Gene3D" id="1.10.10.60">
    <property type="entry name" value="Homeodomain-like"/>
    <property type="match status" value="1"/>
</dbReference>
<protein>
    <submittedName>
        <fullName evidence="4">TetR/AcrR family transcriptional regulator</fullName>
    </submittedName>
</protein>
<dbReference type="SUPFAM" id="SSF48498">
    <property type="entry name" value="Tetracyclin repressor-like, C-terminal domain"/>
    <property type="match status" value="1"/>
</dbReference>
<dbReference type="PANTHER" id="PTHR43479">
    <property type="entry name" value="ACREF/ENVCD OPERON REPRESSOR-RELATED"/>
    <property type="match status" value="1"/>
</dbReference>